<dbReference type="PANTHER" id="PTHR39158:SF1">
    <property type="entry name" value="DNAJ HOMOLOG SUBFAMILY C MEMBER 28"/>
    <property type="match status" value="1"/>
</dbReference>
<evidence type="ECO:0000313" key="3">
    <source>
        <dbReference type="Proteomes" id="UP000186684"/>
    </source>
</evidence>
<dbReference type="PANTHER" id="PTHR39158">
    <property type="entry name" value="OS08G0560600 PROTEIN"/>
    <property type="match status" value="1"/>
</dbReference>
<proteinExistence type="predicted"/>
<dbReference type="Proteomes" id="UP000186684">
    <property type="component" value="Unassembled WGS sequence"/>
</dbReference>
<evidence type="ECO:0000259" key="1">
    <source>
        <dbReference type="Pfam" id="PF09350"/>
    </source>
</evidence>
<protein>
    <recommendedName>
        <fullName evidence="1">DnaJ homologue subfamily C member 28 conserved domain-containing protein</fullName>
    </recommendedName>
</protein>
<dbReference type="AlphaFoldDB" id="A0A1N7PJ80"/>
<dbReference type="RefSeq" id="WP_076450198.1">
    <property type="nucleotide sequence ID" value="NZ_FTOQ01000016.1"/>
</dbReference>
<keyword evidence="3" id="KW-1185">Reference proteome</keyword>
<gene>
    <name evidence="2" type="ORF">SAMN05421759_11649</name>
</gene>
<name>A0A1N7PJ80_9RHOB</name>
<accession>A0A1N7PJ80</accession>
<dbReference type="InterPro" id="IPR052573">
    <property type="entry name" value="DnaJ_C_subfamily_28"/>
</dbReference>
<dbReference type="STRING" id="633194.SAMN05421759_11649"/>
<reference evidence="3" key="1">
    <citation type="submission" date="2017-01" db="EMBL/GenBank/DDBJ databases">
        <authorList>
            <person name="Varghese N."/>
            <person name="Submissions S."/>
        </authorList>
    </citation>
    <scope>NUCLEOTIDE SEQUENCE [LARGE SCALE GENOMIC DNA]</scope>
    <source>
        <strain evidence="3">DSM 29430</strain>
    </source>
</reference>
<feature type="domain" description="DnaJ homologue subfamily C member 28 conserved" evidence="1">
    <location>
        <begin position="7"/>
        <end position="75"/>
    </location>
</feature>
<organism evidence="2 3">
    <name type="scientific">Roseivivax lentus</name>
    <dbReference type="NCBI Taxonomy" id="633194"/>
    <lineage>
        <taxon>Bacteria</taxon>
        <taxon>Pseudomonadati</taxon>
        <taxon>Pseudomonadota</taxon>
        <taxon>Alphaproteobacteria</taxon>
        <taxon>Rhodobacterales</taxon>
        <taxon>Roseobacteraceae</taxon>
        <taxon>Roseivivax</taxon>
    </lineage>
</organism>
<dbReference type="OrthoDB" id="8448455at2"/>
<evidence type="ECO:0000313" key="2">
    <source>
        <dbReference type="EMBL" id="SIT10685.1"/>
    </source>
</evidence>
<dbReference type="Pfam" id="PF09350">
    <property type="entry name" value="DJC28_CD"/>
    <property type="match status" value="1"/>
</dbReference>
<dbReference type="InterPro" id="IPR018961">
    <property type="entry name" value="DnaJ_homolog_subfam-C_membr-28"/>
</dbReference>
<sequence>MAMFPRIAEQRMQEAAEDGLFDNLKGAGQPIPDLQSHDGLDAATRAGFRIMSEAGAVPFEVSLKRALNDARAALRDCRDAEARPSLMRKLADLEMRYAMTMEQRRRGR</sequence>
<dbReference type="EMBL" id="FTOQ01000016">
    <property type="protein sequence ID" value="SIT10685.1"/>
    <property type="molecule type" value="Genomic_DNA"/>
</dbReference>